<name>A0ABN9UP33_9DINO</name>
<protein>
    <submittedName>
        <fullName evidence="1">Uncharacterized protein</fullName>
    </submittedName>
</protein>
<gene>
    <name evidence="1" type="ORF">PCOR1329_LOCUS50279</name>
</gene>
<dbReference type="Proteomes" id="UP001189429">
    <property type="component" value="Unassembled WGS sequence"/>
</dbReference>
<keyword evidence="2" id="KW-1185">Reference proteome</keyword>
<accession>A0ABN9UP33</accession>
<sequence length="99" mass="10752">MSRFPVGVGTSCAVDNDWIITYTGRPTGARFRLPAPACEALSRPSGFHSSESLPELFKYDALLQTSDIGVASPVVNLALLILSVVAFWPDRHHEGLLLK</sequence>
<comment type="caution">
    <text evidence="1">The sequence shown here is derived from an EMBL/GenBank/DDBJ whole genome shotgun (WGS) entry which is preliminary data.</text>
</comment>
<reference evidence="1" key="1">
    <citation type="submission" date="2023-10" db="EMBL/GenBank/DDBJ databases">
        <authorList>
            <person name="Chen Y."/>
            <person name="Shah S."/>
            <person name="Dougan E. K."/>
            <person name="Thang M."/>
            <person name="Chan C."/>
        </authorList>
    </citation>
    <scope>NUCLEOTIDE SEQUENCE [LARGE SCALE GENOMIC DNA]</scope>
</reference>
<proteinExistence type="predicted"/>
<dbReference type="EMBL" id="CAUYUJ010016083">
    <property type="protein sequence ID" value="CAK0861678.1"/>
    <property type="molecule type" value="Genomic_DNA"/>
</dbReference>
<organism evidence="1 2">
    <name type="scientific">Prorocentrum cordatum</name>
    <dbReference type="NCBI Taxonomy" id="2364126"/>
    <lineage>
        <taxon>Eukaryota</taxon>
        <taxon>Sar</taxon>
        <taxon>Alveolata</taxon>
        <taxon>Dinophyceae</taxon>
        <taxon>Prorocentrales</taxon>
        <taxon>Prorocentraceae</taxon>
        <taxon>Prorocentrum</taxon>
    </lineage>
</organism>
<evidence type="ECO:0000313" key="2">
    <source>
        <dbReference type="Proteomes" id="UP001189429"/>
    </source>
</evidence>
<evidence type="ECO:0000313" key="1">
    <source>
        <dbReference type="EMBL" id="CAK0861678.1"/>
    </source>
</evidence>